<reference evidence="1 2" key="1">
    <citation type="submission" date="2020-04" db="EMBL/GenBank/DDBJ databases">
        <authorList>
            <person name="De Canck E."/>
        </authorList>
    </citation>
    <scope>NUCLEOTIDE SEQUENCE [LARGE SCALE GENOMIC DNA]</scope>
    <source>
        <strain evidence="1 2">LMG 29660</strain>
    </source>
</reference>
<dbReference type="EMBL" id="CADIKG010000012">
    <property type="protein sequence ID" value="CAB3762819.1"/>
    <property type="molecule type" value="Genomic_DNA"/>
</dbReference>
<sequence length="357" mass="41901">MGFLKPMDVESVPVLALGDDGLIDSLERRIFAYLDSFSDDERYLLRKSSRKWTHRGLLDEYEWQKDQEAWRKGNWGGSNYMQRQRERGRSLGQKVSTQLMLDCLPTTDRASELLMRQQQVSKFLSWSAEPAEDPKNERERIDAFVEAVWGAQSGYRHIVGLDAHRRAFERLRQRHFFPDLIELIGVPASAHHQPDGTLTTERKRQLLLLGTFPWRGMVLTYERLWSPDGWRLRNGFQWRVAMSCHWPRARTFLTLADVLPQPQAYEWDDFGKTCQAWRIRKETKTGKGLLRTPRTLQCEHCQNWVFSDASKRLNLGGIPRRYCLPCYRTLKMALALKAIDREKNPPTTLSGRKKFWE</sequence>
<dbReference type="AlphaFoldDB" id="A0A6J5E8F9"/>
<protein>
    <submittedName>
        <fullName evidence="1">Uncharacterized protein</fullName>
    </submittedName>
</protein>
<organism evidence="1 2">
    <name type="scientific">Burkholderia puraquae</name>
    <dbReference type="NCBI Taxonomy" id="1904757"/>
    <lineage>
        <taxon>Bacteria</taxon>
        <taxon>Pseudomonadati</taxon>
        <taxon>Pseudomonadota</taxon>
        <taxon>Betaproteobacteria</taxon>
        <taxon>Burkholderiales</taxon>
        <taxon>Burkholderiaceae</taxon>
        <taxon>Burkholderia</taxon>
        <taxon>Burkholderia cepacia complex</taxon>
    </lineage>
</organism>
<accession>A0A6J5E8F9</accession>
<gene>
    <name evidence="1" type="ORF">LMG29660_04580</name>
</gene>
<dbReference type="Proteomes" id="UP000494135">
    <property type="component" value="Unassembled WGS sequence"/>
</dbReference>
<name>A0A6J5E8F9_9BURK</name>
<evidence type="ECO:0000313" key="2">
    <source>
        <dbReference type="Proteomes" id="UP000494135"/>
    </source>
</evidence>
<evidence type="ECO:0000313" key="1">
    <source>
        <dbReference type="EMBL" id="CAB3762819.1"/>
    </source>
</evidence>
<proteinExistence type="predicted"/>